<dbReference type="EMBL" id="MNAN01000037">
    <property type="protein sequence ID" value="OHU93435.1"/>
    <property type="molecule type" value="Genomic_DNA"/>
</dbReference>
<evidence type="ECO:0008006" key="3">
    <source>
        <dbReference type="Google" id="ProtNLM"/>
    </source>
</evidence>
<reference evidence="1 2" key="1">
    <citation type="submission" date="2016-10" db="EMBL/GenBank/DDBJ databases">
        <title>Pseudoalteromonas amylolytica sp. nov., isolated from the surface seawater.</title>
        <authorList>
            <person name="Wu Y.-H."/>
            <person name="Cheng H."/>
            <person name="Jin X.-B."/>
            <person name="Wang C.-S."/>
            <person name="Xu X.-W."/>
        </authorList>
    </citation>
    <scope>NUCLEOTIDE SEQUENCE [LARGE SCALE GENOMIC DNA]</scope>
    <source>
        <strain evidence="1 2">JCM 12483</strain>
    </source>
</reference>
<gene>
    <name evidence="1" type="ORF">BIW53_18920</name>
</gene>
<keyword evidence="2" id="KW-1185">Reference proteome</keyword>
<name>A0A1S1N297_9GAMM</name>
<evidence type="ECO:0000313" key="2">
    <source>
        <dbReference type="Proteomes" id="UP000180253"/>
    </source>
</evidence>
<comment type="caution">
    <text evidence="1">The sequence shown here is derived from an EMBL/GenBank/DDBJ whole genome shotgun (WGS) entry which is preliminary data.</text>
</comment>
<dbReference type="AlphaFoldDB" id="A0A1S1N297"/>
<dbReference type="OrthoDB" id="6335119at2"/>
<dbReference type="Proteomes" id="UP000180253">
    <property type="component" value="Unassembled WGS sequence"/>
</dbReference>
<proteinExistence type="predicted"/>
<dbReference type="PROSITE" id="PS51257">
    <property type="entry name" value="PROKAR_LIPOPROTEIN"/>
    <property type="match status" value="1"/>
</dbReference>
<accession>A0A1S1N297</accession>
<dbReference type="RefSeq" id="WP_070993590.1">
    <property type="nucleotide sequence ID" value="NZ_CBCSHD010000012.1"/>
</dbReference>
<evidence type="ECO:0000313" key="1">
    <source>
        <dbReference type="EMBL" id="OHU93435.1"/>
    </source>
</evidence>
<organism evidence="1 2">
    <name type="scientific">Pseudoalteromonas byunsanensis</name>
    <dbReference type="NCBI Taxonomy" id="327939"/>
    <lineage>
        <taxon>Bacteria</taxon>
        <taxon>Pseudomonadati</taxon>
        <taxon>Pseudomonadota</taxon>
        <taxon>Gammaproteobacteria</taxon>
        <taxon>Alteromonadales</taxon>
        <taxon>Pseudoalteromonadaceae</taxon>
        <taxon>Pseudoalteromonas</taxon>
    </lineage>
</organism>
<dbReference type="STRING" id="327939.BIW53_18920"/>
<protein>
    <recommendedName>
        <fullName evidence="3">Lipoprotein</fullName>
    </recommendedName>
</protein>
<sequence length="177" mass="19963">MIKFLFVFWVLVLSGCTSIPISTMLELRNFNEQSFVALNPVEIRSKIRLSEPLSLDLAKITLSLSLENEKGFRNFTFPLVLENENKIAALDGFFSSQPANTEYTFKLSDIAIKNFVETQKLFSDGIKRQASFSIGASFNQEPQEVQVAYISILLQLKDEEGFFTLLDNAEADFGQKG</sequence>